<reference evidence="10 11" key="1">
    <citation type="submission" date="2016-04" db="EMBL/GenBank/DDBJ databases">
        <title>Draft genome sequence of Aeribacillus pallidus 8m3 from petroleum reservoir.</title>
        <authorList>
            <person name="Poltaraus A.B."/>
            <person name="Nazina T.N."/>
            <person name="Tourova T.P."/>
            <person name="Malakho S.M."/>
            <person name="Korshunova A.V."/>
            <person name="Sokolova D.S."/>
        </authorList>
    </citation>
    <scope>NUCLEOTIDE SEQUENCE [LARGE SCALE GENOMIC DNA]</scope>
    <source>
        <strain evidence="10 11">8m3</strain>
    </source>
</reference>
<keyword evidence="3 6" id="KW-0520">NAD</keyword>
<gene>
    <name evidence="10" type="ORF">AZI98_17625</name>
</gene>
<feature type="binding site" evidence="6">
    <location>
        <position position="92"/>
    </location>
    <ligand>
        <name>NAD(+)</name>
        <dbReference type="ChEBI" id="CHEBI:57540"/>
    </ligand>
</feature>
<dbReference type="InterPro" id="IPR015955">
    <property type="entry name" value="Lactate_DH/Glyco_Ohase_4_C"/>
</dbReference>
<evidence type="ECO:0000256" key="5">
    <source>
        <dbReference type="PIRSR" id="PIRSR000102-2"/>
    </source>
</evidence>
<comment type="caution">
    <text evidence="10">The sequence shown here is derived from an EMBL/GenBank/DDBJ whole genome shotgun (WGS) entry which is preliminary data.</text>
</comment>
<evidence type="ECO:0000313" key="10">
    <source>
        <dbReference type="EMBL" id="KZN94814.1"/>
    </source>
</evidence>
<dbReference type="SUPFAM" id="SSF56327">
    <property type="entry name" value="LDH C-terminal domain-like"/>
    <property type="match status" value="1"/>
</dbReference>
<keyword evidence="2 7" id="KW-0560">Oxidoreductase</keyword>
<dbReference type="RefSeq" id="WP_063389563.1">
    <property type="nucleotide sequence ID" value="NZ_LWBR01000075.1"/>
</dbReference>
<feature type="domain" description="Lactate/malate dehydrogenase N-terminal" evidence="8">
    <location>
        <begin position="2"/>
        <end position="139"/>
    </location>
</feature>
<evidence type="ECO:0000256" key="6">
    <source>
        <dbReference type="PIRSR" id="PIRSR000102-3"/>
    </source>
</evidence>
<dbReference type="Pfam" id="PF02866">
    <property type="entry name" value="Ldh_1_C"/>
    <property type="match status" value="1"/>
</dbReference>
<dbReference type="PRINTS" id="PR00086">
    <property type="entry name" value="LLDHDRGNASE"/>
</dbReference>
<dbReference type="InterPro" id="IPR036291">
    <property type="entry name" value="NAD(P)-bd_dom_sf"/>
</dbReference>
<feature type="binding site" evidence="5">
    <location>
        <position position="79"/>
    </location>
    <ligand>
        <name>substrate</name>
    </ligand>
</feature>
<dbReference type="PANTHER" id="PTHR43128">
    <property type="entry name" value="L-2-HYDROXYCARBOXYLATE DEHYDROGENASE (NAD(P)(+))"/>
    <property type="match status" value="1"/>
</dbReference>
<feature type="binding site" evidence="5">
    <location>
        <position position="117"/>
    </location>
    <ligand>
        <name>substrate</name>
    </ligand>
</feature>
<evidence type="ECO:0000256" key="4">
    <source>
        <dbReference type="PIRSR" id="PIRSR000102-1"/>
    </source>
</evidence>
<comment type="similarity">
    <text evidence="1">Belongs to the LDH/MDH superfamily. LDH family.</text>
</comment>
<dbReference type="InterPro" id="IPR001236">
    <property type="entry name" value="Lactate/malate_DH_N"/>
</dbReference>
<protein>
    <recommendedName>
        <fullName evidence="12">Malate dehydrogenase</fullName>
    </recommendedName>
</protein>
<dbReference type="InterPro" id="IPR001557">
    <property type="entry name" value="L-lactate/malate_DH"/>
</dbReference>
<organism evidence="10 11">
    <name type="scientific">Aeribacillus pallidus</name>
    <dbReference type="NCBI Taxonomy" id="33936"/>
    <lineage>
        <taxon>Bacteria</taxon>
        <taxon>Bacillati</taxon>
        <taxon>Bacillota</taxon>
        <taxon>Bacilli</taxon>
        <taxon>Bacillales</taxon>
        <taxon>Bacillaceae</taxon>
        <taxon>Aeribacillus</taxon>
    </lineage>
</organism>
<dbReference type="PANTHER" id="PTHR43128:SF16">
    <property type="entry name" value="L-LACTATE DEHYDROGENASE"/>
    <property type="match status" value="1"/>
</dbReference>
<evidence type="ECO:0000256" key="2">
    <source>
        <dbReference type="ARBA" id="ARBA00023002"/>
    </source>
</evidence>
<feature type="binding site" evidence="5">
    <location>
        <position position="147"/>
    </location>
    <ligand>
        <name>substrate</name>
    </ligand>
</feature>
<evidence type="ECO:0000313" key="11">
    <source>
        <dbReference type="Proteomes" id="UP000076476"/>
    </source>
</evidence>
<dbReference type="GeneID" id="301126049"/>
<feature type="binding site" evidence="5">
    <location>
        <position position="85"/>
    </location>
    <ligand>
        <name>substrate</name>
    </ligand>
</feature>
<dbReference type="GO" id="GO:0004459">
    <property type="term" value="F:L-lactate dehydrogenase (NAD+) activity"/>
    <property type="evidence" value="ECO:0007669"/>
    <property type="project" value="TreeGrafter"/>
</dbReference>
<dbReference type="STRING" id="33936.AZI98_17625"/>
<feature type="binding site" evidence="6">
    <location>
        <begin position="8"/>
        <end position="14"/>
    </location>
    <ligand>
        <name>NAD(+)</name>
        <dbReference type="ChEBI" id="CHEBI:57540"/>
    </ligand>
</feature>
<dbReference type="EMBL" id="LWBR01000075">
    <property type="protein sequence ID" value="KZN94814.1"/>
    <property type="molecule type" value="Genomic_DNA"/>
</dbReference>
<dbReference type="Gene3D" id="3.40.50.720">
    <property type="entry name" value="NAD(P)-binding Rossmann-like Domain"/>
    <property type="match status" value="1"/>
</dbReference>
<evidence type="ECO:0000259" key="8">
    <source>
        <dbReference type="Pfam" id="PF00056"/>
    </source>
</evidence>
<dbReference type="InterPro" id="IPR022383">
    <property type="entry name" value="Lactate/malate_DH_C"/>
</dbReference>
<name>A0A165WAP7_9BACI</name>
<proteinExistence type="inferred from homology"/>
<sequence>MCKITIIGGAGTLGAAIAFKLAGKKAIDEICLIDQNEKLLLNHLMDLENAYPSKTIYKGTFHDLKHSNIVIITAAIPNRTDISSRDEFLEGNLQLFRQIGEAVAKHAPNALIITASNPVDVLNYYLVHTFQFDKKKLIGYTMNDSYRFEWALRRVLKLHENDKVSSPVIGEHGETQVPLFSQVKVNYKPLLLSEDQKIQVKEKLTNWFRNFNDLGINRTTGWTSAVGMERLIDQLLQPKTSTAIGSAVLNGEYDVSGISLGVPLAVNHTGIQSILEWEIEQKEKELFQQSAEKVKRLINEFIMNKK</sequence>
<dbReference type="PIRSF" id="PIRSF000102">
    <property type="entry name" value="Lac_mal_DH"/>
    <property type="match status" value="1"/>
</dbReference>
<dbReference type="Proteomes" id="UP000076476">
    <property type="component" value="Unassembled WGS sequence"/>
</dbReference>
<dbReference type="SUPFAM" id="SSF51735">
    <property type="entry name" value="NAD(P)-binding Rossmann-fold domains"/>
    <property type="match status" value="1"/>
</dbReference>
<dbReference type="Gene3D" id="3.90.110.10">
    <property type="entry name" value="Lactate dehydrogenase/glycoside hydrolase, family 4, C-terminal"/>
    <property type="match status" value="1"/>
</dbReference>
<evidence type="ECO:0000256" key="7">
    <source>
        <dbReference type="RuleBase" id="RU003369"/>
    </source>
</evidence>
<dbReference type="OrthoDB" id="9802969at2"/>
<keyword evidence="11" id="KW-1185">Reference proteome</keyword>
<dbReference type="Pfam" id="PF00056">
    <property type="entry name" value="Ldh_1_N"/>
    <property type="match status" value="1"/>
</dbReference>
<feature type="active site" description="Proton acceptor" evidence="4">
    <location>
        <position position="172"/>
    </location>
</feature>
<feature type="domain" description="Lactate/malate dehydrogenase C-terminal" evidence="9">
    <location>
        <begin position="144"/>
        <end position="300"/>
    </location>
</feature>
<dbReference type="AlphaFoldDB" id="A0A165WAP7"/>
<evidence type="ECO:0000259" key="9">
    <source>
        <dbReference type="Pfam" id="PF02866"/>
    </source>
</evidence>
<feature type="binding site" evidence="6">
    <location>
        <position position="34"/>
    </location>
    <ligand>
        <name>NAD(+)</name>
        <dbReference type="ChEBI" id="CHEBI:57540"/>
    </ligand>
</feature>
<dbReference type="GO" id="GO:0006089">
    <property type="term" value="P:lactate metabolic process"/>
    <property type="evidence" value="ECO:0007669"/>
    <property type="project" value="TreeGrafter"/>
</dbReference>
<evidence type="ECO:0000256" key="3">
    <source>
        <dbReference type="ARBA" id="ARBA00023027"/>
    </source>
</evidence>
<evidence type="ECO:0008006" key="12">
    <source>
        <dbReference type="Google" id="ProtNLM"/>
    </source>
</evidence>
<accession>A0A165WAP7</accession>
<evidence type="ECO:0000256" key="1">
    <source>
        <dbReference type="ARBA" id="ARBA00006054"/>
    </source>
</evidence>